<evidence type="ECO:0000256" key="10">
    <source>
        <dbReference type="ARBA" id="ARBA00022840"/>
    </source>
</evidence>
<dbReference type="PANTHER" id="PTHR45631">
    <property type="entry name" value="OS07G0107800 PROTEIN-RELATED"/>
    <property type="match status" value="1"/>
</dbReference>
<evidence type="ECO:0000256" key="13">
    <source>
        <dbReference type="PROSITE-ProRule" id="PRU10141"/>
    </source>
</evidence>
<name>A0A5J5BD69_9ASTE</name>
<evidence type="ECO:0000256" key="12">
    <source>
        <dbReference type="ARBA" id="ARBA00023136"/>
    </source>
</evidence>
<evidence type="ECO:0000256" key="11">
    <source>
        <dbReference type="ARBA" id="ARBA00022989"/>
    </source>
</evidence>
<proteinExistence type="inferred from homology"/>
<keyword evidence="4" id="KW-0808">Transferase</keyword>
<dbReference type="InterPro" id="IPR017441">
    <property type="entry name" value="Protein_kinase_ATP_BS"/>
</dbReference>
<keyword evidence="9" id="KW-0418">Kinase</keyword>
<dbReference type="SUPFAM" id="SSF52058">
    <property type="entry name" value="L domain-like"/>
    <property type="match status" value="1"/>
</dbReference>
<dbReference type="InterPro" id="IPR011009">
    <property type="entry name" value="Kinase-like_dom_sf"/>
</dbReference>
<dbReference type="InterPro" id="IPR000719">
    <property type="entry name" value="Prot_kinase_dom"/>
</dbReference>
<evidence type="ECO:0000256" key="3">
    <source>
        <dbReference type="ARBA" id="ARBA00022614"/>
    </source>
</evidence>
<keyword evidence="12 15" id="KW-0472">Membrane</keyword>
<feature type="transmembrane region" description="Helical" evidence="15">
    <location>
        <begin position="174"/>
        <end position="198"/>
    </location>
</feature>
<keyword evidence="11 15" id="KW-1133">Transmembrane helix</keyword>
<sequence>MTSDSTFPPILNAMEIYMMKKFQQSPTNQDDVIAIKDIQSVYTVERNWQGDPCVPKEYLWDGLVCSDEGYNSPRIISLNLSSSGLTGNIASSLFSLKSLQYLDLSYNSLTGQVPDFLSQLTNLRTLNLSGNQLTGSVPSPLIERSMNKSLSLSVDGNPGLCSNVSCQKNNKKNIVVPVVASVASLLVLMGALVTIWILKQRRKHALGHVAKSNGDAASYSKSQKFSYSEVLSITNDFEKVIGKGGFGTVYGGQLKDGTRVAVKMLSPSSTQGSKQFQTEARLLTRIHHRNLAPLIGYCDEGSHIGLIYEYMVNGNLREHLSGINYMVSRQNAAVLSWKKRLSIAVDAAQALEYLHEGCKPPIIHRDVKTDNILLNEKMQARVADFGLSRILPLENGSHVSTAVAGTRGYLDPEYYISNRLNEKSDVYSFGIVLLELITWPACNSEKR</sequence>
<dbReference type="AlphaFoldDB" id="A0A5J5BD69"/>
<evidence type="ECO:0000313" key="17">
    <source>
        <dbReference type="EMBL" id="KAA8540320.1"/>
    </source>
</evidence>
<evidence type="ECO:0000259" key="16">
    <source>
        <dbReference type="PROSITE" id="PS50011"/>
    </source>
</evidence>
<evidence type="ECO:0000256" key="5">
    <source>
        <dbReference type="ARBA" id="ARBA00022692"/>
    </source>
</evidence>
<keyword evidence="10 13" id="KW-0067">ATP-binding</keyword>
<protein>
    <recommendedName>
        <fullName evidence="16">Protein kinase domain-containing protein</fullName>
    </recommendedName>
</protein>
<dbReference type="PROSITE" id="PS50011">
    <property type="entry name" value="PROTEIN_KINASE_DOM"/>
    <property type="match status" value="1"/>
</dbReference>
<evidence type="ECO:0000256" key="4">
    <source>
        <dbReference type="ARBA" id="ARBA00022679"/>
    </source>
</evidence>
<dbReference type="PROSITE" id="PS00107">
    <property type="entry name" value="PROTEIN_KINASE_ATP"/>
    <property type="match status" value="1"/>
</dbReference>
<dbReference type="InterPro" id="IPR032675">
    <property type="entry name" value="LRR_dom_sf"/>
</dbReference>
<organism evidence="17 18">
    <name type="scientific">Nyssa sinensis</name>
    <dbReference type="NCBI Taxonomy" id="561372"/>
    <lineage>
        <taxon>Eukaryota</taxon>
        <taxon>Viridiplantae</taxon>
        <taxon>Streptophyta</taxon>
        <taxon>Embryophyta</taxon>
        <taxon>Tracheophyta</taxon>
        <taxon>Spermatophyta</taxon>
        <taxon>Magnoliopsida</taxon>
        <taxon>eudicotyledons</taxon>
        <taxon>Gunneridae</taxon>
        <taxon>Pentapetalae</taxon>
        <taxon>asterids</taxon>
        <taxon>Cornales</taxon>
        <taxon>Nyssaceae</taxon>
        <taxon>Nyssa</taxon>
    </lineage>
</organism>
<evidence type="ECO:0000256" key="9">
    <source>
        <dbReference type="ARBA" id="ARBA00022777"/>
    </source>
</evidence>
<keyword evidence="18" id="KW-1185">Reference proteome</keyword>
<dbReference type="FunFam" id="3.30.200.20:FF:000394">
    <property type="entry name" value="Leucine-rich repeat receptor-like protein kinase"/>
    <property type="match status" value="1"/>
</dbReference>
<gene>
    <name evidence="17" type="ORF">F0562_024761</name>
</gene>
<dbReference type="GO" id="GO:0005524">
    <property type="term" value="F:ATP binding"/>
    <property type="evidence" value="ECO:0007669"/>
    <property type="project" value="UniProtKB-UniRule"/>
</dbReference>
<evidence type="ECO:0000256" key="15">
    <source>
        <dbReference type="SAM" id="Phobius"/>
    </source>
</evidence>
<accession>A0A5J5BD69</accession>
<evidence type="ECO:0000313" key="18">
    <source>
        <dbReference type="Proteomes" id="UP000325577"/>
    </source>
</evidence>
<comment type="subcellular location">
    <subcellularLocation>
        <location evidence="1">Membrane</location>
        <topology evidence="1">Single-pass membrane protein</topology>
    </subcellularLocation>
</comment>
<keyword evidence="6" id="KW-0732">Signal</keyword>
<dbReference type="Proteomes" id="UP000325577">
    <property type="component" value="Linkage Group LG13"/>
</dbReference>
<dbReference type="PANTHER" id="PTHR45631:SF206">
    <property type="entry name" value="PROTEIN KINASE DOMAIN-CONTAINING PROTEIN"/>
    <property type="match status" value="1"/>
</dbReference>
<dbReference type="PRINTS" id="PR00019">
    <property type="entry name" value="LEURICHRPT"/>
</dbReference>
<dbReference type="Gene3D" id="3.80.10.10">
    <property type="entry name" value="Ribonuclease Inhibitor"/>
    <property type="match status" value="1"/>
</dbReference>
<dbReference type="OrthoDB" id="2017114at2759"/>
<dbReference type="Pfam" id="PF13855">
    <property type="entry name" value="LRR_8"/>
    <property type="match status" value="1"/>
</dbReference>
<feature type="domain" description="Protein kinase" evidence="16">
    <location>
        <begin position="235"/>
        <end position="447"/>
    </location>
</feature>
<keyword evidence="8 13" id="KW-0547">Nucleotide-binding</keyword>
<evidence type="ECO:0000256" key="1">
    <source>
        <dbReference type="ARBA" id="ARBA00004167"/>
    </source>
</evidence>
<dbReference type="InterPro" id="IPR001245">
    <property type="entry name" value="Ser-Thr/Tyr_kinase_cat_dom"/>
</dbReference>
<keyword evidence="5 15" id="KW-0812">Transmembrane</keyword>
<reference evidence="17 18" key="1">
    <citation type="submission" date="2019-09" db="EMBL/GenBank/DDBJ databases">
        <title>A chromosome-level genome assembly of the Chinese tupelo Nyssa sinensis.</title>
        <authorList>
            <person name="Yang X."/>
            <person name="Kang M."/>
            <person name="Yang Y."/>
            <person name="Xiong H."/>
            <person name="Wang M."/>
            <person name="Zhang Z."/>
            <person name="Wang Z."/>
            <person name="Wu H."/>
            <person name="Ma T."/>
            <person name="Liu J."/>
            <person name="Xi Z."/>
        </authorList>
    </citation>
    <scope>NUCLEOTIDE SEQUENCE [LARGE SCALE GENOMIC DNA]</scope>
    <source>
        <strain evidence="17">J267</strain>
        <tissue evidence="17">Leaf</tissue>
    </source>
</reference>
<comment type="similarity">
    <text evidence="14">Belongs to the protein kinase superfamily.</text>
</comment>
<dbReference type="EMBL" id="CM018036">
    <property type="protein sequence ID" value="KAA8540320.1"/>
    <property type="molecule type" value="Genomic_DNA"/>
</dbReference>
<dbReference type="Gene3D" id="3.30.200.20">
    <property type="entry name" value="Phosphorylase Kinase, domain 1"/>
    <property type="match status" value="1"/>
</dbReference>
<evidence type="ECO:0000256" key="7">
    <source>
        <dbReference type="ARBA" id="ARBA00022737"/>
    </source>
</evidence>
<keyword evidence="7" id="KW-0677">Repeat</keyword>
<dbReference type="InterPro" id="IPR008271">
    <property type="entry name" value="Ser/Thr_kinase_AS"/>
</dbReference>
<dbReference type="Pfam" id="PF07714">
    <property type="entry name" value="PK_Tyr_Ser-Thr"/>
    <property type="match status" value="1"/>
</dbReference>
<dbReference type="InterPro" id="IPR001611">
    <property type="entry name" value="Leu-rich_rpt"/>
</dbReference>
<evidence type="ECO:0000256" key="6">
    <source>
        <dbReference type="ARBA" id="ARBA00022729"/>
    </source>
</evidence>
<dbReference type="FunFam" id="3.80.10.10:FF:000129">
    <property type="entry name" value="Leucine-rich repeat receptor-like kinase"/>
    <property type="match status" value="1"/>
</dbReference>
<dbReference type="SUPFAM" id="SSF56112">
    <property type="entry name" value="Protein kinase-like (PK-like)"/>
    <property type="match status" value="1"/>
</dbReference>
<dbReference type="GO" id="GO:0004674">
    <property type="term" value="F:protein serine/threonine kinase activity"/>
    <property type="evidence" value="ECO:0007669"/>
    <property type="project" value="UniProtKB-KW"/>
</dbReference>
<keyword evidence="2 14" id="KW-0723">Serine/threonine-protein kinase</keyword>
<dbReference type="GO" id="GO:0016020">
    <property type="term" value="C:membrane"/>
    <property type="evidence" value="ECO:0007669"/>
    <property type="project" value="UniProtKB-SubCell"/>
</dbReference>
<evidence type="ECO:0000256" key="8">
    <source>
        <dbReference type="ARBA" id="ARBA00022741"/>
    </source>
</evidence>
<dbReference type="SMART" id="SM00220">
    <property type="entry name" value="S_TKc"/>
    <property type="match status" value="1"/>
</dbReference>
<dbReference type="Gene3D" id="1.10.510.10">
    <property type="entry name" value="Transferase(Phosphotransferase) domain 1"/>
    <property type="match status" value="1"/>
</dbReference>
<feature type="binding site" evidence="13">
    <location>
        <position position="263"/>
    </location>
    <ligand>
        <name>ATP</name>
        <dbReference type="ChEBI" id="CHEBI:30616"/>
    </ligand>
</feature>
<evidence type="ECO:0000256" key="14">
    <source>
        <dbReference type="RuleBase" id="RU000304"/>
    </source>
</evidence>
<dbReference type="PROSITE" id="PS00108">
    <property type="entry name" value="PROTEIN_KINASE_ST"/>
    <property type="match status" value="1"/>
</dbReference>
<keyword evidence="3" id="KW-0433">Leucine-rich repeat</keyword>
<evidence type="ECO:0000256" key="2">
    <source>
        <dbReference type="ARBA" id="ARBA00022527"/>
    </source>
</evidence>